<keyword evidence="2" id="KW-1185">Reference proteome</keyword>
<comment type="caution">
    <text evidence="1">The sequence shown here is derived from an EMBL/GenBank/DDBJ whole genome shotgun (WGS) entry which is preliminary data.</text>
</comment>
<evidence type="ECO:0000313" key="1">
    <source>
        <dbReference type="EMBL" id="OLP73825.1"/>
    </source>
</evidence>
<dbReference type="AlphaFoldDB" id="A0A1Q9BT09"/>
<dbReference type="EMBL" id="LSRX01004702">
    <property type="protein sequence ID" value="OLP73825.1"/>
    <property type="molecule type" value="Genomic_DNA"/>
</dbReference>
<protein>
    <submittedName>
        <fullName evidence="1">Uncharacterized protein</fullName>
    </submittedName>
</protein>
<gene>
    <name evidence="1" type="ORF">AK812_SmicGene46813</name>
</gene>
<reference evidence="1 2" key="1">
    <citation type="submission" date="2016-02" db="EMBL/GenBank/DDBJ databases">
        <title>Genome analysis of coral dinoflagellate symbionts highlights evolutionary adaptations to a symbiotic lifestyle.</title>
        <authorList>
            <person name="Aranda M."/>
            <person name="Li Y."/>
            <person name="Liew Y.J."/>
            <person name="Baumgarten S."/>
            <person name="Simakov O."/>
            <person name="Wilson M."/>
            <person name="Piel J."/>
            <person name="Ashoor H."/>
            <person name="Bougouffa S."/>
            <person name="Bajic V.B."/>
            <person name="Ryu T."/>
            <person name="Ravasi T."/>
            <person name="Bayer T."/>
            <person name="Micklem G."/>
            <person name="Kim H."/>
            <person name="Bhak J."/>
            <person name="Lajeunesse T.C."/>
            <person name="Voolstra C.R."/>
        </authorList>
    </citation>
    <scope>NUCLEOTIDE SEQUENCE [LARGE SCALE GENOMIC DNA]</scope>
    <source>
        <strain evidence="1 2">CCMP2467</strain>
    </source>
</reference>
<proteinExistence type="predicted"/>
<sequence length="69" mass="7494">MGVDVVRILQPVKMSPDCLLPNFPWLGLARMGEKFACILQASPSGKEVLLEMHLPEARLPAYALGAFGV</sequence>
<accession>A0A1Q9BT09</accession>
<dbReference type="Proteomes" id="UP000186817">
    <property type="component" value="Unassembled WGS sequence"/>
</dbReference>
<organism evidence="1 2">
    <name type="scientific">Symbiodinium microadriaticum</name>
    <name type="common">Dinoflagellate</name>
    <name type="synonym">Zooxanthella microadriatica</name>
    <dbReference type="NCBI Taxonomy" id="2951"/>
    <lineage>
        <taxon>Eukaryota</taxon>
        <taxon>Sar</taxon>
        <taxon>Alveolata</taxon>
        <taxon>Dinophyceae</taxon>
        <taxon>Suessiales</taxon>
        <taxon>Symbiodiniaceae</taxon>
        <taxon>Symbiodinium</taxon>
    </lineage>
</organism>
<dbReference type="OrthoDB" id="413977at2759"/>
<name>A0A1Q9BT09_SYMMI</name>
<evidence type="ECO:0000313" key="2">
    <source>
        <dbReference type="Proteomes" id="UP000186817"/>
    </source>
</evidence>